<name>A0A763YNJ8_SALER</name>
<gene>
    <name evidence="3" type="ORF">G8549_004534</name>
</gene>
<evidence type="ECO:0000256" key="1">
    <source>
        <dbReference type="SAM" id="Coils"/>
    </source>
</evidence>
<dbReference type="AlphaFoldDB" id="A0A763YNJ8"/>
<keyword evidence="2" id="KW-1133">Transmembrane helix</keyword>
<reference evidence="3" key="1">
    <citation type="journal article" date="2018" name="Genome Biol.">
        <title>SKESA: strategic k-mer extension for scrupulous assemblies.</title>
        <authorList>
            <person name="Souvorov A."/>
            <person name="Agarwala R."/>
            <person name="Lipman D.J."/>
        </authorList>
    </citation>
    <scope>NUCLEOTIDE SEQUENCE</scope>
    <source>
        <strain evidence="3">MA.CCC_P6</strain>
    </source>
</reference>
<accession>A0A763YNJ8</accession>
<feature type="coiled-coil region" evidence="1">
    <location>
        <begin position="52"/>
        <end position="134"/>
    </location>
</feature>
<feature type="transmembrane region" description="Helical" evidence="2">
    <location>
        <begin position="143"/>
        <end position="166"/>
    </location>
</feature>
<comment type="caution">
    <text evidence="3">The sequence shown here is derived from an EMBL/GenBank/DDBJ whole genome shotgun (WGS) entry which is preliminary data.</text>
</comment>
<evidence type="ECO:0000313" key="3">
    <source>
        <dbReference type="EMBL" id="HAG4612921.1"/>
    </source>
</evidence>
<dbReference type="EMBL" id="DAAYKR010000016">
    <property type="protein sequence ID" value="HAG4612921.1"/>
    <property type="molecule type" value="Genomic_DNA"/>
</dbReference>
<organism evidence="3">
    <name type="scientific">Salmonella enterica</name>
    <name type="common">Salmonella choleraesuis</name>
    <dbReference type="NCBI Taxonomy" id="28901"/>
    <lineage>
        <taxon>Bacteria</taxon>
        <taxon>Pseudomonadati</taxon>
        <taxon>Pseudomonadota</taxon>
        <taxon>Gammaproteobacteria</taxon>
        <taxon>Enterobacterales</taxon>
        <taxon>Enterobacteriaceae</taxon>
        <taxon>Salmonella</taxon>
    </lineage>
</organism>
<keyword evidence="1" id="KW-0175">Coiled coil</keyword>
<protein>
    <submittedName>
        <fullName evidence="3">Uncharacterized protein</fullName>
    </submittedName>
</protein>
<proteinExistence type="predicted"/>
<sequence>MSISEEFKDQKINQILEDYIALDKEIKDIFSNLKQALEETPSRFDAVISAKLDQLIRDSVEIDSEIKEASEKIAHEAEKAKKYLNLTASETKEKLTADILDLIASLKSNQEKVIENYQKQIDEQHKLYKSAVSKVTPFSTSKAIAICTACTLFVSAGLSGAFWYVAQQQKEASLSFYANGYTDIQKLMEKSIKIAPASKQQELKNELEAINNRKQ</sequence>
<keyword evidence="2" id="KW-0472">Membrane</keyword>
<keyword evidence="2" id="KW-0812">Transmembrane</keyword>
<reference evidence="3" key="2">
    <citation type="submission" date="2020-02" db="EMBL/GenBank/DDBJ databases">
        <authorList>
            <consortium name="NCBI Pathogen Detection Project"/>
        </authorList>
    </citation>
    <scope>NUCLEOTIDE SEQUENCE</scope>
    <source>
        <strain evidence="3">MA.CCC_P6</strain>
    </source>
</reference>
<evidence type="ECO:0000256" key="2">
    <source>
        <dbReference type="SAM" id="Phobius"/>
    </source>
</evidence>